<dbReference type="InterPro" id="IPR004305">
    <property type="entry name" value="Thiaminase-2/PQQC"/>
</dbReference>
<evidence type="ECO:0000256" key="4">
    <source>
        <dbReference type="ARBA" id="ARBA00011881"/>
    </source>
</evidence>
<evidence type="ECO:0000256" key="5">
    <source>
        <dbReference type="ARBA" id="ARBA00012684"/>
    </source>
</evidence>
<organism evidence="10 11">
    <name type="scientific">Enterococcus sulfureus ATCC 49903</name>
    <dbReference type="NCBI Taxonomy" id="1140003"/>
    <lineage>
        <taxon>Bacteria</taxon>
        <taxon>Bacillati</taxon>
        <taxon>Bacillota</taxon>
        <taxon>Bacilli</taxon>
        <taxon>Lactobacillales</taxon>
        <taxon>Enterococcaceae</taxon>
        <taxon>Enterococcus</taxon>
    </lineage>
</organism>
<dbReference type="EMBL" id="ASWO01000001">
    <property type="protein sequence ID" value="EOT87542.1"/>
    <property type="molecule type" value="Genomic_DNA"/>
</dbReference>
<gene>
    <name evidence="10" type="ORF">I573_00598</name>
</gene>
<evidence type="ECO:0000313" key="11">
    <source>
        <dbReference type="Proteomes" id="UP000015961"/>
    </source>
</evidence>
<dbReference type="eggNOG" id="COG0819">
    <property type="taxonomic scope" value="Bacteria"/>
</dbReference>
<evidence type="ECO:0000256" key="6">
    <source>
        <dbReference type="ARBA" id="ARBA00013647"/>
    </source>
</evidence>
<dbReference type="Gene3D" id="1.20.910.10">
    <property type="entry name" value="Heme oxygenase-like"/>
    <property type="match status" value="1"/>
</dbReference>
<dbReference type="PATRIC" id="fig|1140003.3.peg.599"/>
<keyword evidence="11" id="KW-1185">Reference proteome</keyword>
<comment type="catalytic activity">
    <reaction evidence="8">
        <text>thiamine + H2O = 5-(2-hydroxyethyl)-4-methylthiazole + 4-amino-5-hydroxymethyl-2-methylpyrimidine + H(+)</text>
        <dbReference type="Rhea" id="RHEA:17509"/>
        <dbReference type="ChEBI" id="CHEBI:15377"/>
        <dbReference type="ChEBI" id="CHEBI:15378"/>
        <dbReference type="ChEBI" id="CHEBI:16892"/>
        <dbReference type="ChEBI" id="CHEBI:17957"/>
        <dbReference type="ChEBI" id="CHEBI:18385"/>
        <dbReference type="EC" id="3.5.99.2"/>
    </reaction>
</comment>
<reference evidence="10 11" key="1">
    <citation type="submission" date="2013-03" db="EMBL/GenBank/DDBJ databases">
        <title>The Genome Sequence of Enterococcus sulfureus ATCC_49903 (PacBio/Illumina hybrid assembly).</title>
        <authorList>
            <consortium name="The Broad Institute Genomics Platform"/>
            <consortium name="The Broad Institute Genome Sequencing Center for Infectious Disease"/>
            <person name="Earl A."/>
            <person name="Russ C."/>
            <person name="Gilmore M."/>
            <person name="Surin D."/>
            <person name="Walker B."/>
            <person name="Young S."/>
            <person name="Zeng Q."/>
            <person name="Gargeya S."/>
            <person name="Fitzgerald M."/>
            <person name="Haas B."/>
            <person name="Abouelleil A."/>
            <person name="Allen A.W."/>
            <person name="Alvarado L."/>
            <person name="Arachchi H.M."/>
            <person name="Berlin A.M."/>
            <person name="Chapman S.B."/>
            <person name="Gainer-Dewar J."/>
            <person name="Goldberg J."/>
            <person name="Griggs A."/>
            <person name="Gujja S."/>
            <person name="Hansen M."/>
            <person name="Howarth C."/>
            <person name="Imamovic A."/>
            <person name="Ireland A."/>
            <person name="Larimer J."/>
            <person name="McCowan C."/>
            <person name="Murphy C."/>
            <person name="Pearson M."/>
            <person name="Poon T.W."/>
            <person name="Priest M."/>
            <person name="Roberts A."/>
            <person name="Saif S."/>
            <person name="Shea T."/>
            <person name="Sisk P."/>
            <person name="Sykes S."/>
            <person name="Wortman J."/>
            <person name="Nusbaum C."/>
            <person name="Birren B."/>
        </authorList>
    </citation>
    <scope>NUCLEOTIDE SEQUENCE [LARGE SCALE GENOMIC DNA]</scope>
    <source>
        <strain evidence="10 11">ATCC 49903</strain>
    </source>
</reference>
<protein>
    <recommendedName>
        <fullName evidence="6">Aminopyrimidine aminohydrolase</fullName>
        <ecNumber evidence="5">3.5.99.2</ecNumber>
    </recommendedName>
</protein>
<dbReference type="PANTHER" id="PTHR43198:SF2">
    <property type="entry name" value="SI:CH1073-67J19.1-RELATED"/>
    <property type="match status" value="1"/>
</dbReference>
<evidence type="ECO:0000256" key="1">
    <source>
        <dbReference type="ARBA" id="ARBA00001881"/>
    </source>
</evidence>
<dbReference type="AlphaFoldDB" id="S0P150"/>
<comment type="similarity">
    <text evidence="3">Belongs to the TenA family.</text>
</comment>
<evidence type="ECO:0000259" key="9">
    <source>
        <dbReference type="Pfam" id="PF03070"/>
    </source>
</evidence>
<dbReference type="GO" id="GO:0005829">
    <property type="term" value="C:cytosol"/>
    <property type="evidence" value="ECO:0007669"/>
    <property type="project" value="TreeGrafter"/>
</dbReference>
<dbReference type="UniPathway" id="UPA00060"/>
<dbReference type="EC" id="3.5.99.2" evidence="5"/>
<dbReference type="SUPFAM" id="SSF48613">
    <property type="entry name" value="Heme oxygenase-like"/>
    <property type="match status" value="1"/>
</dbReference>
<comment type="catalytic activity">
    <reaction evidence="1">
        <text>4-amino-5-aminomethyl-2-methylpyrimidine + H2O = 4-amino-5-hydroxymethyl-2-methylpyrimidine + NH4(+)</text>
        <dbReference type="Rhea" id="RHEA:31799"/>
        <dbReference type="ChEBI" id="CHEBI:15377"/>
        <dbReference type="ChEBI" id="CHEBI:16892"/>
        <dbReference type="ChEBI" id="CHEBI:28938"/>
        <dbReference type="ChEBI" id="CHEBI:63416"/>
        <dbReference type="EC" id="3.5.99.2"/>
    </reaction>
</comment>
<evidence type="ECO:0000256" key="8">
    <source>
        <dbReference type="ARBA" id="ARBA00048337"/>
    </source>
</evidence>
<keyword evidence="7" id="KW-0784">Thiamine biosynthesis</keyword>
<dbReference type="OrthoDB" id="34166at2"/>
<comment type="pathway">
    <text evidence="2">Cofactor biosynthesis; thiamine diphosphate biosynthesis.</text>
</comment>
<dbReference type="GO" id="GO:0050334">
    <property type="term" value="F:thiaminase activity"/>
    <property type="evidence" value="ECO:0007669"/>
    <property type="project" value="UniProtKB-EC"/>
</dbReference>
<dbReference type="Proteomes" id="UP000015961">
    <property type="component" value="Unassembled WGS sequence"/>
</dbReference>
<accession>S0P150</accession>
<evidence type="ECO:0000313" key="10">
    <source>
        <dbReference type="EMBL" id="EOT87542.1"/>
    </source>
</evidence>
<dbReference type="InterPro" id="IPR050967">
    <property type="entry name" value="Thiamine_Salvage_TenA"/>
</dbReference>
<comment type="subunit">
    <text evidence="4">Homotetramer.</text>
</comment>
<evidence type="ECO:0000256" key="7">
    <source>
        <dbReference type="ARBA" id="ARBA00022977"/>
    </source>
</evidence>
<dbReference type="GO" id="GO:0009229">
    <property type="term" value="P:thiamine diphosphate biosynthetic process"/>
    <property type="evidence" value="ECO:0007669"/>
    <property type="project" value="UniProtKB-UniPathway"/>
</dbReference>
<dbReference type="GO" id="GO:0009228">
    <property type="term" value="P:thiamine biosynthetic process"/>
    <property type="evidence" value="ECO:0007669"/>
    <property type="project" value="UniProtKB-KW"/>
</dbReference>
<proteinExistence type="inferred from homology"/>
<comment type="caution">
    <text evidence="10">The sequence shown here is derived from an EMBL/GenBank/DDBJ whole genome shotgun (WGS) entry which is preliminary data.</text>
</comment>
<evidence type="ECO:0000256" key="3">
    <source>
        <dbReference type="ARBA" id="ARBA00010264"/>
    </source>
</evidence>
<evidence type="ECO:0000256" key="2">
    <source>
        <dbReference type="ARBA" id="ARBA00004948"/>
    </source>
</evidence>
<feature type="domain" description="Thiaminase-2/PQQC" evidence="9">
    <location>
        <begin position="14"/>
        <end position="172"/>
    </location>
</feature>
<name>S0P150_9ENTE</name>
<dbReference type="RefSeq" id="WP_016185096.1">
    <property type="nucleotide sequence ID" value="NZ_ASWO01000001.1"/>
</dbReference>
<sequence>MFYSLAISHVHTPYQMCITHPFVTQLKASTLPKITFAYYIQQDQEYLKHYVICLRKWQLMVPKEYQSFIEEMIQEVETKEVPFQRRALSELPQVEYVPDQITIRYIEHLYASLATKNHAYIYASLLACPFIYQKIAQDIELESIQEPLYKEWFSLYQTTDTKQIQEMQEVRLAEFCQLEECTLDSCVPYFMQSMIDEALFFAMPLYQEVVA</sequence>
<dbReference type="InterPro" id="IPR016084">
    <property type="entry name" value="Haem_Oase-like_multi-hlx"/>
</dbReference>
<dbReference type="Pfam" id="PF03070">
    <property type="entry name" value="TENA_THI-4"/>
    <property type="match status" value="1"/>
</dbReference>
<dbReference type="STRING" id="1140003.OMY_00605"/>
<dbReference type="PANTHER" id="PTHR43198">
    <property type="entry name" value="BIFUNCTIONAL TH2 PROTEIN"/>
    <property type="match status" value="1"/>
</dbReference>